<dbReference type="EMBL" id="JAPDDR010000005">
    <property type="protein sequence ID" value="MCW1914320.1"/>
    <property type="molecule type" value="Genomic_DNA"/>
</dbReference>
<protein>
    <recommendedName>
        <fullName evidence="5">Tfp pilus assembly protein PilX</fullName>
    </recommendedName>
</protein>
<gene>
    <name evidence="3" type="ORF">OJ996_12085</name>
</gene>
<feature type="transmembrane region" description="Helical" evidence="2">
    <location>
        <begin position="17"/>
        <end position="40"/>
    </location>
</feature>
<keyword evidence="4" id="KW-1185">Reference proteome</keyword>
<sequence>MNGTTSRKCHAKPKTQGFALVISLSLMVLLTVLAIGLMGLSSISLRSSTREEALVTARGYARVAMLMALGELQKQAGPDQRVTGTADLAGTSDGSRLTAGSAPGNNVPLGGTDKGLTSVQPGTRHWTGVWTNSNSANPGTTIYTRTPTPSFRKWLVSGNEKGSGSNDFTPATNGVAVDSAGRATDPEAAVVLVGRNSAGSSSSDGYVSAPLVKIMSPSSLAKHPLGRQAWWIGDEGVKAKLNMSDPEPPENELVYEDLAAPRRGWETVEGFENYPERSGGDNLMLAKVITLPQAGVMDPSLLGGNAAPLGKAFHSATTESFGLLTDALNGGLKLDLSNYLQQGLPATAPGNLINGITSNANIVPQTVASRLRGPKWKQLADFQELGRNTKQLGRMNVKAATQVTDTVIAPLVVDFRVLMGVKLVPQAAGSSSYKIQPCAKIAVSLANPYPYPLVWSGMDLELKCETHPSRQPARIYGVGPDSMVYPAVLPRVNAQFVPQEASVFGNTVFQIPNTTLQPGEAKAFTIGGPVNRPAGSIGRTSVPMVAFGGASAANFNNCVLLESNHIGTPPFSLDIREDTITSQASLELRPSGSSAIYRRIERMEFDNAPHNATRRAFTAQDTARFTQPVPLQYYGFQLSQPGMDYASILPSADQLGLRSSTMRTFMDFNLQAANFRKPIICYNPPPYFMLIADSPGTLPFQTPGGNTGPEFTRNLAATPLPWGRSALDTRQTVLFSPPASLVSLAQFQHADLTADDDAVSVGHQPGNAVGNSYASLFVPRLNTIRSRSDFTIESFSGATAKSKNYYDIAYLLNAALWDTYFFSTLPAGTSGVPLNRSMVKIHAGDSSDLLRDGEKAASRLMVNGAHNVNSTDVDAWKALLASSRGLRHKSDSATNEAIFPRSLEQPGGASNPPSGSESDSFSGFRRLNDQQIHELALEITRQVRIRGPFVSLSQFVNRSLGNITSTSARALTRSGALQSAIDESGLNISADGSKSIFPTSDFSVAEDRMNLQREGSSSRPRADLTGTRDTKLQDQGTDGQWPLKSFDENPGAVAGILADRQILTDTRYRSEQGFRSTGIPGWLTQADVLQVIGPALNVRSDTFRIRAYGEATDPETGVATARAWCEAVVQRMPAYVDGSNSVEDRPSELNPINARFGRRFSIISFKWLSPDEI</sequence>
<feature type="compositionally biased region" description="Polar residues" evidence="1">
    <location>
        <begin position="911"/>
        <end position="921"/>
    </location>
</feature>
<evidence type="ECO:0000256" key="1">
    <source>
        <dbReference type="SAM" id="MobiDB-lite"/>
    </source>
</evidence>
<feature type="compositionally biased region" description="Basic and acidic residues" evidence="1">
    <location>
        <begin position="1020"/>
        <end position="1032"/>
    </location>
</feature>
<evidence type="ECO:0000313" key="3">
    <source>
        <dbReference type="EMBL" id="MCW1914320.1"/>
    </source>
</evidence>
<evidence type="ECO:0008006" key="5">
    <source>
        <dbReference type="Google" id="ProtNLM"/>
    </source>
</evidence>
<keyword evidence="2" id="KW-0812">Transmembrane</keyword>
<proteinExistence type="predicted"/>
<evidence type="ECO:0000256" key="2">
    <source>
        <dbReference type="SAM" id="Phobius"/>
    </source>
</evidence>
<feature type="region of interest" description="Disordered" evidence="1">
    <location>
        <begin position="75"/>
        <end position="145"/>
    </location>
</feature>
<feature type="region of interest" description="Disordered" evidence="1">
    <location>
        <begin position="891"/>
        <end position="923"/>
    </location>
</feature>
<feature type="compositionally biased region" description="Polar residues" evidence="1">
    <location>
        <begin position="129"/>
        <end position="145"/>
    </location>
</feature>
<name>A0ABT3G393_9BACT</name>
<comment type="caution">
    <text evidence="3">The sequence shown here is derived from an EMBL/GenBank/DDBJ whole genome shotgun (WGS) entry which is preliminary data.</text>
</comment>
<feature type="region of interest" description="Disordered" evidence="1">
    <location>
        <begin position="1009"/>
        <end position="1044"/>
    </location>
</feature>
<dbReference type="Proteomes" id="UP001165653">
    <property type="component" value="Unassembled WGS sequence"/>
</dbReference>
<reference evidence="3" key="1">
    <citation type="submission" date="2022-10" db="EMBL/GenBank/DDBJ databases">
        <title>Luteolibacter sp. GHJ8, whole genome shotgun sequencing project.</title>
        <authorList>
            <person name="Zhao G."/>
            <person name="Shen L."/>
        </authorList>
    </citation>
    <scope>NUCLEOTIDE SEQUENCE</scope>
    <source>
        <strain evidence="3">GHJ8</strain>
    </source>
</reference>
<keyword evidence="2" id="KW-0472">Membrane</keyword>
<evidence type="ECO:0000313" key="4">
    <source>
        <dbReference type="Proteomes" id="UP001165653"/>
    </source>
</evidence>
<keyword evidence="2" id="KW-1133">Transmembrane helix</keyword>
<accession>A0ABT3G393</accession>
<organism evidence="3 4">
    <name type="scientific">Luteolibacter rhizosphaerae</name>
    <dbReference type="NCBI Taxonomy" id="2989719"/>
    <lineage>
        <taxon>Bacteria</taxon>
        <taxon>Pseudomonadati</taxon>
        <taxon>Verrucomicrobiota</taxon>
        <taxon>Verrucomicrobiia</taxon>
        <taxon>Verrucomicrobiales</taxon>
        <taxon>Verrucomicrobiaceae</taxon>
        <taxon>Luteolibacter</taxon>
    </lineage>
</organism>